<keyword evidence="4 7" id="KW-0812">Transmembrane</keyword>
<keyword evidence="5 7" id="KW-1133">Transmembrane helix</keyword>
<evidence type="ECO:0000256" key="1">
    <source>
        <dbReference type="ARBA" id="ARBA00004651"/>
    </source>
</evidence>
<evidence type="ECO:0000256" key="7">
    <source>
        <dbReference type="RuleBase" id="RU365041"/>
    </source>
</evidence>
<evidence type="ECO:0000259" key="8">
    <source>
        <dbReference type="Pfam" id="PF02308"/>
    </source>
</evidence>
<dbReference type="PANTHER" id="PTHR33778:SF1">
    <property type="entry name" value="MAGNESIUM TRANSPORTER YHID-RELATED"/>
    <property type="match status" value="1"/>
</dbReference>
<feature type="transmembrane region" description="Helical" evidence="7">
    <location>
        <begin position="70"/>
        <end position="88"/>
    </location>
</feature>
<organism evidence="9 10">
    <name type="scientific">SAR92 clade bacterium H455</name>
    <dbReference type="NCBI Taxonomy" id="2974818"/>
    <lineage>
        <taxon>Bacteria</taxon>
        <taxon>Pseudomonadati</taxon>
        <taxon>Pseudomonadota</taxon>
        <taxon>Gammaproteobacteria</taxon>
        <taxon>Cellvibrionales</taxon>
        <taxon>Porticoccaceae</taxon>
        <taxon>SAR92 clade</taxon>
    </lineage>
</organism>
<dbReference type="Proteomes" id="UP001059934">
    <property type="component" value="Chromosome"/>
</dbReference>
<keyword evidence="3" id="KW-1003">Cell membrane</keyword>
<protein>
    <recommendedName>
        <fullName evidence="7">Protein MgtC</fullName>
    </recommendedName>
</protein>
<feature type="transmembrane region" description="Helical" evidence="7">
    <location>
        <begin position="93"/>
        <end position="114"/>
    </location>
</feature>
<dbReference type="PRINTS" id="PR01837">
    <property type="entry name" value="MGTCSAPBPROT"/>
</dbReference>
<gene>
    <name evidence="9" type="ORF">NYF23_04595</name>
</gene>
<dbReference type="Pfam" id="PF02308">
    <property type="entry name" value="MgtC"/>
    <property type="match status" value="1"/>
</dbReference>
<feature type="transmembrane region" description="Helical" evidence="7">
    <location>
        <begin position="12"/>
        <end position="30"/>
    </location>
</feature>
<reference evidence="9" key="1">
    <citation type="submission" date="2022-08" db="EMBL/GenBank/DDBJ databases">
        <title>Catabolic pathway analysis in culturable SAR92 clade bacteria reveals their overlooked roles in DMSP degradation in coastal seas.</title>
        <authorList>
            <person name="He X."/>
            <person name="Zhang X."/>
            <person name="Zhang Y."/>
        </authorList>
    </citation>
    <scope>NUCLEOTIDE SEQUENCE</scope>
    <source>
        <strain evidence="9">H455</strain>
    </source>
</reference>
<dbReference type="PANTHER" id="PTHR33778">
    <property type="entry name" value="PROTEIN MGTC"/>
    <property type="match status" value="1"/>
</dbReference>
<evidence type="ECO:0000313" key="9">
    <source>
        <dbReference type="EMBL" id="UVW35893.1"/>
    </source>
</evidence>
<keyword evidence="7" id="KW-0997">Cell inner membrane</keyword>
<keyword evidence="10" id="KW-1185">Reference proteome</keyword>
<dbReference type="EMBL" id="CP103416">
    <property type="protein sequence ID" value="UVW35893.1"/>
    <property type="molecule type" value="Genomic_DNA"/>
</dbReference>
<dbReference type="InterPro" id="IPR049177">
    <property type="entry name" value="MgtC_SapB_SrpB_YhiD_N"/>
</dbReference>
<comment type="subcellular location">
    <subcellularLocation>
        <location evidence="7">Cell inner membrane</location>
        <topology evidence="7">Multi-pass membrane protein</topology>
    </subcellularLocation>
    <subcellularLocation>
        <location evidence="1">Cell membrane</location>
        <topology evidence="1">Multi-pass membrane protein</topology>
    </subcellularLocation>
</comment>
<accession>A0ABY5TU98</accession>
<keyword evidence="6 7" id="KW-0472">Membrane</keyword>
<evidence type="ECO:0000256" key="2">
    <source>
        <dbReference type="ARBA" id="ARBA00009298"/>
    </source>
</evidence>
<evidence type="ECO:0000256" key="6">
    <source>
        <dbReference type="ARBA" id="ARBA00023136"/>
    </source>
</evidence>
<feature type="transmembrane region" description="Helical" evidence="7">
    <location>
        <begin position="120"/>
        <end position="137"/>
    </location>
</feature>
<proteinExistence type="inferred from homology"/>
<evidence type="ECO:0000256" key="3">
    <source>
        <dbReference type="ARBA" id="ARBA00022475"/>
    </source>
</evidence>
<feature type="domain" description="MgtC/SapB/SrpB/YhiD N-terminal" evidence="8">
    <location>
        <begin position="18"/>
        <end position="138"/>
    </location>
</feature>
<evidence type="ECO:0000256" key="4">
    <source>
        <dbReference type="ARBA" id="ARBA00022692"/>
    </source>
</evidence>
<evidence type="ECO:0000313" key="10">
    <source>
        <dbReference type="Proteomes" id="UP001059934"/>
    </source>
</evidence>
<comment type="similarity">
    <text evidence="2 7">Belongs to the MgtC/SapB family.</text>
</comment>
<feature type="transmembrane region" description="Helical" evidence="7">
    <location>
        <begin position="42"/>
        <end position="64"/>
    </location>
</feature>
<name>A0ABY5TU98_9GAMM</name>
<sequence length="160" mass="17083">MDFNQFFDIAPYQWPAIGTAMFCATIIGLERQLRGKPVGIRTSCLITLGTYLFLATTFLLQGNIVDPSRVVGQVITGIGFLGAGVMLAKDGAVVGVTSAATIWVLAALGVMISSDHLMPAIKLAVLVVIILYGVDFMEDRIKVLSRGVHASVKSSLGKKR</sequence>
<dbReference type="InterPro" id="IPR003416">
    <property type="entry name" value="MgtC/SapB/SrpB/YhiD_fam"/>
</dbReference>
<evidence type="ECO:0000256" key="5">
    <source>
        <dbReference type="ARBA" id="ARBA00022989"/>
    </source>
</evidence>